<comment type="caution">
    <text evidence="2">The sequence shown here is derived from an EMBL/GenBank/DDBJ whole genome shotgun (WGS) entry which is preliminary data.</text>
</comment>
<dbReference type="AlphaFoldDB" id="A0A645BEJ9"/>
<dbReference type="EMBL" id="VSSQ01019649">
    <property type="protein sequence ID" value="MPM63875.1"/>
    <property type="molecule type" value="Genomic_DNA"/>
</dbReference>
<name>A0A645BEJ9_9ZZZZ</name>
<feature type="transmembrane region" description="Helical" evidence="1">
    <location>
        <begin position="12"/>
        <end position="31"/>
    </location>
</feature>
<keyword evidence="1" id="KW-0812">Transmembrane</keyword>
<sequence>MEADTAFVRTNCIVVLHTVTHVCLHVTFVVYPSNSELVYSVGYAQTLNQIRFVKLRVLVVLFFDGSQNFFYCLVVLWFVRKTKLQSV</sequence>
<keyword evidence="1" id="KW-0472">Membrane</keyword>
<protein>
    <submittedName>
        <fullName evidence="2">Uncharacterized protein</fullName>
    </submittedName>
</protein>
<gene>
    <name evidence="2" type="ORF">SDC9_110759</name>
</gene>
<organism evidence="2">
    <name type="scientific">bioreactor metagenome</name>
    <dbReference type="NCBI Taxonomy" id="1076179"/>
    <lineage>
        <taxon>unclassified sequences</taxon>
        <taxon>metagenomes</taxon>
        <taxon>ecological metagenomes</taxon>
    </lineage>
</organism>
<reference evidence="2" key="1">
    <citation type="submission" date="2019-08" db="EMBL/GenBank/DDBJ databases">
        <authorList>
            <person name="Kucharzyk K."/>
            <person name="Murdoch R.W."/>
            <person name="Higgins S."/>
            <person name="Loffler F."/>
        </authorList>
    </citation>
    <scope>NUCLEOTIDE SEQUENCE</scope>
</reference>
<keyword evidence="1" id="KW-1133">Transmembrane helix</keyword>
<accession>A0A645BEJ9</accession>
<feature type="transmembrane region" description="Helical" evidence="1">
    <location>
        <begin position="57"/>
        <end position="79"/>
    </location>
</feature>
<proteinExistence type="predicted"/>
<evidence type="ECO:0000313" key="2">
    <source>
        <dbReference type="EMBL" id="MPM63875.1"/>
    </source>
</evidence>
<evidence type="ECO:0000256" key="1">
    <source>
        <dbReference type="SAM" id="Phobius"/>
    </source>
</evidence>